<accession>A0A897NKW1</accession>
<evidence type="ECO:0000313" key="3">
    <source>
        <dbReference type="Proteomes" id="UP000663292"/>
    </source>
</evidence>
<protein>
    <submittedName>
        <fullName evidence="2">Uncharacterized protein</fullName>
    </submittedName>
</protein>
<evidence type="ECO:0000313" key="2">
    <source>
        <dbReference type="EMBL" id="QSG15110.1"/>
    </source>
</evidence>
<keyword evidence="1" id="KW-0812">Transmembrane</keyword>
<sequence>MACRENTTVRRAIPSGRSPTFLYPAPGVADMFVALAETAVNGDLINLAGAIVAVGGLVLTYAWLQELYLD</sequence>
<feature type="transmembrane region" description="Helical" evidence="1">
    <location>
        <begin position="44"/>
        <end position="64"/>
    </location>
</feature>
<keyword evidence="1" id="KW-0472">Membrane</keyword>
<dbReference type="Proteomes" id="UP000663292">
    <property type="component" value="Chromosome"/>
</dbReference>
<evidence type="ECO:0000256" key="1">
    <source>
        <dbReference type="SAM" id="Phobius"/>
    </source>
</evidence>
<gene>
    <name evidence="2" type="ORF">HSEST_1581</name>
</gene>
<dbReference type="EMBL" id="CP064791">
    <property type="protein sequence ID" value="QSG15110.1"/>
    <property type="molecule type" value="Genomic_DNA"/>
</dbReference>
<keyword evidence="1" id="KW-1133">Transmembrane helix</keyword>
<reference evidence="2 3" key="1">
    <citation type="submission" date="2020-11" db="EMBL/GenBank/DDBJ databases">
        <title>Carbohydrate-dependent, anaerobic sulfur respiration: A novel catabolism in halophilic archaea.</title>
        <authorList>
            <person name="Sorokin D.Y."/>
            <person name="Messina E."/>
            <person name="Smedile F."/>
            <person name="La Cono V."/>
            <person name="Hallsworth J.E."/>
            <person name="Yakimov M.M."/>
        </authorList>
    </citation>
    <scope>NUCLEOTIDE SEQUENCE [LARGE SCALE GENOMIC DNA]</scope>
    <source>
        <strain evidence="2 3">HSR-Est</strain>
    </source>
</reference>
<proteinExistence type="predicted"/>
<dbReference type="AlphaFoldDB" id="A0A897NKW1"/>
<keyword evidence="3" id="KW-1185">Reference proteome</keyword>
<name>A0A897NKW1_9EURY</name>
<organism evidence="2 3">
    <name type="scientific">Halapricum desulfuricans</name>
    <dbReference type="NCBI Taxonomy" id="2841257"/>
    <lineage>
        <taxon>Archaea</taxon>
        <taxon>Methanobacteriati</taxon>
        <taxon>Methanobacteriota</taxon>
        <taxon>Stenosarchaea group</taxon>
        <taxon>Halobacteria</taxon>
        <taxon>Halobacteriales</taxon>
        <taxon>Haloarculaceae</taxon>
        <taxon>Halapricum</taxon>
    </lineage>
</organism>